<dbReference type="InterPro" id="IPR029046">
    <property type="entry name" value="LolA/LolB/LppX"/>
</dbReference>
<dbReference type="PROSITE" id="PS51257">
    <property type="entry name" value="PROKAR_LIPOPROTEIN"/>
    <property type="match status" value="1"/>
</dbReference>
<evidence type="ECO:0008006" key="4">
    <source>
        <dbReference type="Google" id="ProtNLM"/>
    </source>
</evidence>
<feature type="signal peptide" evidence="1">
    <location>
        <begin position="1"/>
        <end position="27"/>
    </location>
</feature>
<reference evidence="2 3" key="1">
    <citation type="submission" date="2017-09" db="EMBL/GenBank/DDBJ databases">
        <authorList>
            <person name="Lee N."/>
            <person name="Cho B.-K."/>
        </authorList>
    </citation>
    <scope>NUCLEOTIDE SEQUENCE [LARGE SCALE GENOMIC DNA]</scope>
    <source>
        <strain evidence="2 3">ATCC 13879</strain>
    </source>
</reference>
<organism evidence="2 3">
    <name type="scientific">Streptomyces prasinus</name>
    <dbReference type="NCBI Taxonomy" id="67345"/>
    <lineage>
        <taxon>Bacteria</taxon>
        <taxon>Bacillati</taxon>
        <taxon>Actinomycetota</taxon>
        <taxon>Actinomycetes</taxon>
        <taxon>Kitasatosporales</taxon>
        <taxon>Streptomycetaceae</taxon>
        <taxon>Streptomyces</taxon>
    </lineage>
</organism>
<dbReference type="RefSeq" id="WP_055609101.1">
    <property type="nucleotide sequence ID" value="NZ_CP023697.1"/>
</dbReference>
<proteinExistence type="predicted"/>
<protein>
    <recommendedName>
        <fullName evidence="4">Lipoprotein</fullName>
    </recommendedName>
</protein>
<feature type="chain" id="PRO_5046837443" description="Lipoprotein" evidence="1">
    <location>
        <begin position="28"/>
        <end position="324"/>
    </location>
</feature>
<sequence length="324" mass="33933">MGRSAGKRVGVCVVAVAVVAGVAGCQAGDGGTKDGAAESKVLSRGEAAEVLQAAFRKTAEAKSAKVRMTMSMPAGMQGMGDMVGAAGDGTLEMTGVQGWDPGVMDMTIKGSGLGADDPDAPSEARLIMVDDVMYADTGAGQAAGTDGKRWMKLDFRAMAEEVGSKELQKALTGSLENMNQDPAQQLALLLESPNLKHVGPQKVDGVRAQHYKGTLTFEEVLKGNKSLDFLSEEEREEFVANAEASGLRGYDTEVWVNEDDYPVKMVLGVKSDEGTVDITTHYSDYGARAEVEAPPAEDTADLFEMLRDLGEGLSGIGADAGADV</sequence>
<dbReference type="Gene3D" id="2.50.20.20">
    <property type="match status" value="1"/>
</dbReference>
<dbReference type="Proteomes" id="UP000326041">
    <property type="component" value="Chromosome"/>
</dbReference>
<evidence type="ECO:0000313" key="3">
    <source>
        <dbReference type="Proteomes" id="UP000326041"/>
    </source>
</evidence>
<dbReference type="GeneID" id="95537046"/>
<dbReference type="SUPFAM" id="SSF89392">
    <property type="entry name" value="Prokaryotic lipoproteins and lipoprotein localization factors"/>
    <property type="match status" value="1"/>
</dbReference>
<name>A0ABX6B166_9ACTN</name>
<evidence type="ECO:0000256" key="1">
    <source>
        <dbReference type="SAM" id="SignalP"/>
    </source>
</evidence>
<keyword evidence="1" id="KW-0732">Signal</keyword>
<keyword evidence="3" id="KW-1185">Reference proteome</keyword>
<dbReference type="EMBL" id="CP023697">
    <property type="protein sequence ID" value="QEV07821.1"/>
    <property type="molecule type" value="Genomic_DNA"/>
</dbReference>
<accession>A0ABX6B166</accession>
<gene>
    <name evidence="2" type="ORF">CP972_21255</name>
</gene>
<evidence type="ECO:0000313" key="2">
    <source>
        <dbReference type="EMBL" id="QEV07821.1"/>
    </source>
</evidence>